<accession>A0AAE3YY94</accession>
<feature type="transmembrane region" description="Helical" evidence="1">
    <location>
        <begin position="18"/>
        <end position="36"/>
    </location>
</feature>
<feature type="transmembrane region" description="Helical" evidence="1">
    <location>
        <begin position="42"/>
        <end position="63"/>
    </location>
</feature>
<organism evidence="2 3">
    <name type="scientific">Catenuloplanes atrovinosus</name>
    <dbReference type="NCBI Taxonomy" id="137266"/>
    <lineage>
        <taxon>Bacteria</taxon>
        <taxon>Bacillati</taxon>
        <taxon>Actinomycetota</taxon>
        <taxon>Actinomycetes</taxon>
        <taxon>Micromonosporales</taxon>
        <taxon>Micromonosporaceae</taxon>
        <taxon>Catenuloplanes</taxon>
    </lineage>
</organism>
<keyword evidence="1" id="KW-0812">Transmembrane</keyword>
<keyword evidence="1" id="KW-0472">Membrane</keyword>
<keyword evidence="3" id="KW-1185">Reference proteome</keyword>
<proteinExistence type="predicted"/>
<dbReference type="EMBL" id="JAVDYB010000001">
    <property type="protein sequence ID" value="MDR7280623.1"/>
    <property type="molecule type" value="Genomic_DNA"/>
</dbReference>
<gene>
    <name evidence="2" type="ORF">J2S41_007401</name>
</gene>
<sequence length="99" mass="10566">MKEIERQRLAAGTPWRAGLFYLTCLTVVTAIGLVAARAVDWWILPIVLTAALVSVVVIGALQLRQDGKISEKTLASLIGAAFRTAKSVLPSQPPPSSQP</sequence>
<keyword evidence="1" id="KW-1133">Transmembrane helix</keyword>
<dbReference type="Proteomes" id="UP001183643">
    <property type="component" value="Unassembled WGS sequence"/>
</dbReference>
<dbReference type="RefSeq" id="WP_310375287.1">
    <property type="nucleotide sequence ID" value="NZ_JAVDYB010000001.1"/>
</dbReference>
<comment type="caution">
    <text evidence="2">The sequence shown here is derived from an EMBL/GenBank/DDBJ whole genome shotgun (WGS) entry which is preliminary data.</text>
</comment>
<evidence type="ECO:0000256" key="1">
    <source>
        <dbReference type="SAM" id="Phobius"/>
    </source>
</evidence>
<protein>
    <submittedName>
        <fullName evidence="2">Flp pilus assembly protein TadB</fullName>
    </submittedName>
</protein>
<reference evidence="2" key="1">
    <citation type="submission" date="2023-07" db="EMBL/GenBank/DDBJ databases">
        <title>Sequencing the genomes of 1000 actinobacteria strains.</title>
        <authorList>
            <person name="Klenk H.-P."/>
        </authorList>
    </citation>
    <scope>NUCLEOTIDE SEQUENCE</scope>
    <source>
        <strain evidence="2">DSM 44707</strain>
    </source>
</reference>
<evidence type="ECO:0000313" key="3">
    <source>
        <dbReference type="Proteomes" id="UP001183643"/>
    </source>
</evidence>
<evidence type="ECO:0000313" key="2">
    <source>
        <dbReference type="EMBL" id="MDR7280623.1"/>
    </source>
</evidence>
<name>A0AAE3YY94_9ACTN</name>
<dbReference type="AlphaFoldDB" id="A0AAE3YY94"/>